<dbReference type="AlphaFoldDB" id="A0A401ZBD7"/>
<dbReference type="InterPro" id="IPR000568">
    <property type="entry name" value="ATP_synth_F0_asu"/>
</dbReference>
<evidence type="ECO:0000256" key="4">
    <source>
        <dbReference type="ARBA" id="ARBA00022547"/>
    </source>
</evidence>
<feature type="transmembrane region" description="Helical" evidence="11">
    <location>
        <begin position="188"/>
        <end position="206"/>
    </location>
</feature>
<dbReference type="PANTHER" id="PTHR42823:SF3">
    <property type="entry name" value="ATP SYNTHASE SUBUNIT A, CHLOROPLASTIC"/>
    <property type="match status" value="1"/>
</dbReference>
<accession>A0A401ZBD7</accession>
<dbReference type="NCBIfam" id="TIGR01131">
    <property type="entry name" value="ATP_synt_6_or_A"/>
    <property type="match status" value="1"/>
</dbReference>
<keyword evidence="11" id="KW-1003">Cell membrane</keyword>
<evidence type="ECO:0000313" key="14">
    <source>
        <dbReference type="Proteomes" id="UP000287224"/>
    </source>
</evidence>
<keyword evidence="5 11" id="KW-0812">Transmembrane</keyword>
<evidence type="ECO:0000256" key="11">
    <source>
        <dbReference type="HAMAP-Rule" id="MF_01393"/>
    </source>
</evidence>
<sequence length="290" mass="31960">MNLWRLPNITIAPEVVIPGTWITNTLLCTWITIICLAVILFFGMRRQDLVPRGMQNALEWVVEFLQNLVESVAGKEKGKKFFPLVFTFFIFIVLANLLDVIPGVDTIGTIHSEKAGAAITGPFLFGDASNQIIPWIRPATTDLNLTLAMALVSVVVTQIMGFSMLGFGEQISKYLNFRAIKEKGAMGFVDLLVGLLEIISEIGRLISFSFRLFGNIFAGSVLLAVFAYLLPVVANIVFIPFEIFVAVIQGFVFAFLTLLFMQVGTTSHAAHHDEGEHGIHHEYEGSAAAH</sequence>
<dbReference type="GO" id="GO:0005886">
    <property type="term" value="C:plasma membrane"/>
    <property type="evidence" value="ECO:0007669"/>
    <property type="project" value="UniProtKB-SubCell"/>
</dbReference>
<dbReference type="Proteomes" id="UP000287224">
    <property type="component" value="Unassembled WGS sequence"/>
</dbReference>
<comment type="similarity">
    <text evidence="2 11 12">Belongs to the ATPase A chain family.</text>
</comment>
<keyword evidence="14" id="KW-1185">Reference proteome</keyword>
<feature type="transmembrane region" description="Helical" evidence="11">
    <location>
        <begin position="212"/>
        <end position="230"/>
    </location>
</feature>
<comment type="subcellular location">
    <subcellularLocation>
        <location evidence="11 12">Cell membrane</location>
        <topology evidence="11 12">Multi-pass membrane protein</topology>
    </subcellularLocation>
    <subcellularLocation>
        <location evidence="1">Membrane</location>
        <topology evidence="1">Multi-pass membrane protein</topology>
    </subcellularLocation>
</comment>
<evidence type="ECO:0000256" key="10">
    <source>
        <dbReference type="ARBA" id="ARBA00023310"/>
    </source>
</evidence>
<keyword evidence="6 11" id="KW-0375">Hydrogen ion transport</keyword>
<evidence type="ECO:0000256" key="8">
    <source>
        <dbReference type="ARBA" id="ARBA00023065"/>
    </source>
</evidence>
<feature type="transmembrane region" description="Helical" evidence="11">
    <location>
        <begin position="145"/>
        <end position="167"/>
    </location>
</feature>
<feature type="transmembrane region" description="Helical" evidence="11">
    <location>
        <begin position="20"/>
        <end position="44"/>
    </location>
</feature>
<evidence type="ECO:0000256" key="1">
    <source>
        <dbReference type="ARBA" id="ARBA00004141"/>
    </source>
</evidence>
<dbReference type="Pfam" id="PF00119">
    <property type="entry name" value="ATP-synt_A"/>
    <property type="match status" value="1"/>
</dbReference>
<comment type="caution">
    <text evidence="13">The sequence shown here is derived from an EMBL/GenBank/DDBJ whole genome shotgun (WGS) entry which is preliminary data.</text>
</comment>
<dbReference type="InterPro" id="IPR023011">
    <property type="entry name" value="ATP_synth_F0_asu_AS"/>
</dbReference>
<evidence type="ECO:0000256" key="5">
    <source>
        <dbReference type="ARBA" id="ARBA00022692"/>
    </source>
</evidence>
<name>A0A401ZBD7_9CHLR</name>
<dbReference type="Gene3D" id="1.20.120.220">
    <property type="entry name" value="ATP synthase, F0 complex, subunit A"/>
    <property type="match status" value="1"/>
</dbReference>
<dbReference type="HAMAP" id="MF_01393">
    <property type="entry name" value="ATP_synth_a_bact"/>
    <property type="match status" value="1"/>
</dbReference>
<keyword evidence="9 11" id="KW-0472">Membrane</keyword>
<evidence type="ECO:0000256" key="6">
    <source>
        <dbReference type="ARBA" id="ARBA00022781"/>
    </source>
</evidence>
<evidence type="ECO:0000256" key="9">
    <source>
        <dbReference type="ARBA" id="ARBA00023136"/>
    </source>
</evidence>
<dbReference type="InterPro" id="IPR045082">
    <property type="entry name" value="ATP_syn_F0_a_bact/chloroplast"/>
</dbReference>
<evidence type="ECO:0000256" key="12">
    <source>
        <dbReference type="RuleBase" id="RU000483"/>
    </source>
</evidence>
<feature type="transmembrane region" description="Helical" evidence="11">
    <location>
        <begin position="81"/>
        <end position="98"/>
    </location>
</feature>
<dbReference type="GO" id="GO:0042777">
    <property type="term" value="P:proton motive force-driven plasma membrane ATP synthesis"/>
    <property type="evidence" value="ECO:0007669"/>
    <property type="project" value="TreeGrafter"/>
</dbReference>
<gene>
    <name evidence="11 13" type="primary">atpB</name>
    <name evidence="13" type="ORF">KDAU_15140</name>
</gene>
<comment type="function">
    <text evidence="11 12">Key component of the proton channel; it plays a direct role in the translocation of protons across the membrane.</text>
</comment>
<reference evidence="14" key="1">
    <citation type="submission" date="2018-12" db="EMBL/GenBank/DDBJ databases">
        <title>Tengunoibacter tsumagoiensis gen. nov., sp. nov., Dictyobacter kobayashii sp. nov., D. alpinus sp. nov., and D. joshuensis sp. nov. and description of Dictyobacteraceae fam. nov. within the order Ktedonobacterales isolated from Tengu-no-mugimeshi.</title>
        <authorList>
            <person name="Wang C.M."/>
            <person name="Zheng Y."/>
            <person name="Sakai Y."/>
            <person name="Toyoda A."/>
            <person name="Minakuchi Y."/>
            <person name="Abe K."/>
            <person name="Yokota A."/>
            <person name="Yabe S."/>
        </authorList>
    </citation>
    <scope>NUCLEOTIDE SEQUENCE [LARGE SCALE GENOMIC DNA]</scope>
    <source>
        <strain evidence="14">S-27</strain>
    </source>
</reference>
<dbReference type="SUPFAM" id="SSF81336">
    <property type="entry name" value="F1F0 ATP synthase subunit A"/>
    <property type="match status" value="1"/>
</dbReference>
<dbReference type="PROSITE" id="PS00449">
    <property type="entry name" value="ATPASE_A"/>
    <property type="match status" value="1"/>
</dbReference>
<feature type="transmembrane region" description="Helical" evidence="11">
    <location>
        <begin position="237"/>
        <end position="261"/>
    </location>
</feature>
<dbReference type="OrthoDB" id="9789241at2"/>
<protein>
    <recommendedName>
        <fullName evidence="11 12">ATP synthase subunit a</fullName>
    </recommendedName>
    <alternativeName>
        <fullName evidence="11">ATP synthase F0 sector subunit a</fullName>
    </alternativeName>
    <alternativeName>
        <fullName evidence="11">F-ATPase subunit 6</fullName>
    </alternativeName>
</protein>
<keyword evidence="7 11" id="KW-1133">Transmembrane helix</keyword>
<organism evidence="13 14">
    <name type="scientific">Dictyobacter aurantiacus</name>
    <dbReference type="NCBI Taxonomy" id="1936993"/>
    <lineage>
        <taxon>Bacteria</taxon>
        <taxon>Bacillati</taxon>
        <taxon>Chloroflexota</taxon>
        <taxon>Ktedonobacteria</taxon>
        <taxon>Ktedonobacterales</taxon>
        <taxon>Dictyobacteraceae</taxon>
        <taxon>Dictyobacter</taxon>
    </lineage>
</organism>
<dbReference type="PANTHER" id="PTHR42823">
    <property type="entry name" value="ATP SYNTHASE SUBUNIT A, CHLOROPLASTIC"/>
    <property type="match status" value="1"/>
</dbReference>
<evidence type="ECO:0000256" key="3">
    <source>
        <dbReference type="ARBA" id="ARBA00022448"/>
    </source>
</evidence>
<keyword evidence="8 11" id="KW-0406">Ion transport</keyword>
<dbReference type="GO" id="GO:0046933">
    <property type="term" value="F:proton-transporting ATP synthase activity, rotational mechanism"/>
    <property type="evidence" value="ECO:0007669"/>
    <property type="project" value="UniProtKB-UniRule"/>
</dbReference>
<keyword evidence="10 11" id="KW-0066">ATP synthesis</keyword>
<dbReference type="EMBL" id="BIFQ01000001">
    <property type="protein sequence ID" value="GCE04185.1"/>
    <property type="molecule type" value="Genomic_DNA"/>
</dbReference>
<dbReference type="RefSeq" id="WP_160145712.1">
    <property type="nucleotide sequence ID" value="NZ_BIFQ01000001.1"/>
</dbReference>
<dbReference type="GO" id="GO:0045259">
    <property type="term" value="C:proton-transporting ATP synthase complex"/>
    <property type="evidence" value="ECO:0007669"/>
    <property type="project" value="UniProtKB-KW"/>
</dbReference>
<evidence type="ECO:0000256" key="2">
    <source>
        <dbReference type="ARBA" id="ARBA00006810"/>
    </source>
</evidence>
<keyword evidence="4 11" id="KW-0138">CF(0)</keyword>
<proteinExistence type="inferred from homology"/>
<evidence type="ECO:0000313" key="13">
    <source>
        <dbReference type="EMBL" id="GCE04185.1"/>
    </source>
</evidence>
<dbReference type="InterPro" id="IPR035908">
    <property type="entry name" value="F0_ATP_A_sf"/>
</dbReference>
<evidence type="ECO:0000256" key="7">
    <source>
        <dbReference type="ARBA" id="ARBA00022989"/>
    </source>
</evidence>
<keyword evidence="3 11" id="KW-0813">Transport</keyword>
<dbReference type="CDD" id="cd00310">
    <property type="entry name" value="ATP-synt_Fo_a_6"/>
    <property type="match status" value="1"/>
</dbReference>